<reference evidence="1" key="1">
    <citation type="journal article" date="2015" name="Nature">
        <title>Complex archaea that bridge the gap between prokaryotes and eukaryotes.</title>
        <authorList>
            <person name="Spang A."/>
            <person name="Saw J.H."/>
            <person name="Jorgensen S.L."/>
            <person name="Zaremba-Niedzwiedzka K."/>
            <person name="Martijn J."/>
            <person name="Lind A.E."/>
            <person name="van Eijk R."/>
            <person name="Schleper C."/>
            <person name="Guy L."/>
            <person name="Ettema T.J."/>
        </authorList>
    </citation>
    <scope>NUCLEOTIDE SEQUENCE</scope>
</reference>
<sequence>MEIIHDFNDTVVQVCPKCDSLRGYFSFQYERQLTNEPMGLTVTCRCGYYWFERAADYQEPETDKADEG</sequence>
<evidence type="ECO:0000313" key="1">
    <source>
        <dbReference type="EMBL" id="KKL26841.1"/>
    </source>
</evidence>
<evidence type="ECO:0008006" key="2">
    <source>
        <dbReference type="Google" id="ProtNLM"/>
    </source>
</evidence>
<comment type="caution">
    <text evidence="1">The sequence shown here is derived from an EMBL/GenBank/DDBJ whole genome shotgun (WGS) entry which is preliminary data.</text>
</comment>
<name>A0A0F9EAG3_9ZZZZ</name>
<dbReference type="AlphaFoldDB" id="A0A0F9EAG3"/>
<proteinExistence type="predicted"/>
<dbReference type="SUPFAM" id="SSF57783">
    <property type="entry name" value="Zinc beta-ribbon"/>
    <property type="match status" value="1"/>
</dbReference>
<organism evidence="1">
    <name type="scientific">marine sediment metagenome</name>
    <dbReference type="NCBI Taxonomy" id="412755"/>
    <lineage>
        <taxon>unclassified sequences</taxon>
        <taxon>metagenomes</taxon>
        <taxon>ecological metagenomes</taxon>
    </lineage>
</organism>
<gene>
    <name evidence="1" type="ORF">LCGC14_2391170</name>
</gene>
<dbReference type="EMBL" id="LAZR01035689">
    <property type="protein sequence ID" value="KKL26841.1"/>
    <property type="molecule type" value="Genomic_DNA"/>
</dbReference>
<protein>
    <recommendedName>
        <fullName evidence="2">TFIIS-type domain-containing protein</fullName>
    </recommendedName>
</protein>
<accession>A0A0F9EAG3</accession>